<protein>
    <submittedName>
        <fullName evidence="1">Uncharacterized protein</fullName>
    </submittedName>
</protein>
<dbReference type="Proteomes" id="UP000479000">
    <property type="component" value="Unassembled WGS sequence"/>
</dbReference>
<gene>
    <name evidence="1" type="ORF">NTEN_LOCUS22335</name>
</gene>
<sequence length="276" mass="32394">LWRNKTDIDNSDLSQVSVLRAIRYQYDWLPMNQSQWYRKHVKCLDKKSKLLCELDKTMSDLNIPPGERLSQEEADSFMPGFGRDITTGEMYDWGVLTSYENYVTEWHKIVRQVVGPKGDAKCPSRPHRNKVLEDLHHDIDTDSYVVHPTTLSLYNSVNNIGRLMSVLPMTYRTLQDLSFALKIVHDELSDKEDAELRKRHVSIKELMSKNAELLCELDFAMNRNNIEFSRIDQLTLSQKIAVDYDDFSYTRIKHNHILKEYRSFIKHVSLQILKLV</sequence>
<dbReference type="EMBL" id="CADCXU010032870">
    <property type="protein sequence ID" value="CAB0018457.1"/>
    <property type="molecule type" value="Genomic_DNA"/>
</dbReference>
<feature type="non-terminal residue" evidence="1">
    <location>
        <position position="1"/>
    </location>
</feature>
<organism evidence="1 2">
    <name type="scientific">Nesidiocoris tenuis</name>
    <dbReference type="NCBI Taxonomy" id="355587"/>
    <lineage>
        <taxon>Eukaryota</taxon>
        <taxon>Metazoa</taxon>
        <taxon>Ecdysozoa</taxon>
        <taxon>Arthropoda</taxon>
        <taxon>Hexapoda</taxon>
        <taxon>Insecta</taxon>
        <taxon>Pterygota</taxon>
        <taxon>Neoptera</taxon>
        <taxon>Paraneoptera</taxon>
        <taxon>Hemiptera</taxon>
        <taxon>Heteroptera</taxon>
        <taxon>Panheteroptera</taxon>
        <taxon>Cimicomorpha</taxon>
        <taxon>Miridae</taxon>
        <taxon>Dicyphina</taxon>
        <taxon>Nesidiocoris</taxon>
    </lineage>
</organism>
<evidence type="ECO:0000313" key="1">
    <source>
        <dbReference type="EMBL" id="CAB0018457.1"/>
    </source>
</evidence>
<dbReference type="OrthoDB" id="8194193at2759"/>
<evidence type="ECO:0000313" key="2">
    <source>
        <dbReference type="Proteomes" id="UP000479000"/>
    </source>
</evidence>
<proteinExistence type="predicted"/>
<keyword evidence="2" id="KW-1185">Reference proteome</keyword>
<reference evidence="1 2" key="1">
    <citation type="submission" date="2020-02" db="EMBL/GenBank/DDBJ databases">
        <authorList>
            <person name="Ferguson B K."/>
        </authorList>
    </citation>
    <scope>NUCLEOTIDE SEQUENCE [LARGE SCALE GENOMIC DNA]</scope>
</reference>
<accession>A0A6H5HNT2</accession>
<name>A0A6H5HNT2_9HEMI</name>
<dbReference type="AlphaFoldDB" id="A0A6H5HNT2"/>